<sequence>MTKEEWMERLVELEKDTLELERRLKMSVANERSRKIAGFRIRTEHLHNRLLLVEEGARFLCGDAAHSLKPAAGSM</sequence>
<dbReference type="RefSeq" id="WP_045852461.1">
    <property type="nucleotide sequence ID" value="NZ_FTLX01000001.1"/>
</dbReference>
<gene>
    <name evidence="1" type="ORF">B1B05_01855</name>
    <name evidence="2" type="ORF">SAMN05443094_101389</name>
</gene>
<dbReference type="AlphaFoldDB" id="A0A1N6P5C8"/>
<evidence type="ECO:0000313" key="1">
    <source>
        <dbReference type="EMBL" id="OXS80242.1"/>
    </source>
</evidence>
<keyword evidence="4" id="KW-1185">Reference proteome</keyword>
<dbReference type="Proteomes" id="UP000215545">
    <property type="component" value="Unassembled WGS sequence"/>
</dbReference>
<accession>A0A1N6P5C8</accession>
<name>A0A1N6P5C8_9BACI</name>
<dbReference type="EMBL" id="MWSK01000001">
    <property type="protein sequence ID" value="OXS80242.1"/>
    <property type="molecule type" value="Genomic_DNA"/>
</dbReference>
<reference evidence="1" key="3">
    <citation type="submission" date="2017-03" db="EMBL/GenBank/DDBJ databases">
        <authorList>
            <person name="Dastager S.G."/>
            <person name="Neurgaonkar P.S."/>
            <person name="Dharne M.S."/>
        </authorList>
    </citation>
    <scope>NUCLEOTIDE SEQUENCE</scope>
    <source>
        <strain evidence="1">DSM 25145</strain>
    </source>
</reference>
<dbReference type="EMBL" id="FTLX01000001">
    <property type="protein sequence ID" value="SIP99382.1"/>
    <property type="molecule type" value="Genomic_DNA"/>
</dbReference>
<dbReference type="OrthoDB" id="2970660at2"/>
<evidence type="ECO:0000313" key="3">
    <source>
        <dbReference type="Proteomes" id="UP000186385"/>
    </source>
</evidence>
<organism evidence="2 3">
    <name type="scientific">Domibacillus enclensis</name>
    <dbReference type="NCBI Taxonomy" id="1017273"/>
    <lineage>
        <taxon>Bacteria</taxon>
        <taxon>Bacillati</taxon>
        <taxon>Bacillota</taxon>
        <taxon>Bacilli</taxon>
        <taxon>Bacillales</taxon>
        <taxon>Bacillaceae</taxon>
        <taxon>Domibacillus</taxon>
    </lineage>
</organism>
<evidence type="ECO:0000313" key="4">
    <source>
        <dbReference type="Proteomes" id="UP000215545"/>
    </source>
</evidence>
<dbReference type="Proteomes" id="UP000186385">
    <property type="component" value="Unassembled WGS sequence"/>
</dbReference>
<reference evidence="4" key="2">
    <citation type="submission" date="2017-03" db="EMBL/GenBank/DDBJ databases">
        <title>Bacillus sp. V-88(T) DSM27956, whole genome shotgun sequencing project.</title>
        <authorList>
            <person name="Dastager S.G."/>
            <person name="Neurgaonkar P.S."/>
            <person name="Dharne M.S."/>
        </authorList>
    </citation>
    <scope>NUCLEOTIDE SEQUENCE [LARGE SCALE GENOMIC DNA]</scope>
    <source>
        <strain evidence="4">DSM 25145</strain>
    </source>
</reference>
<reference evidence="2 3" key="1">
    <citation type="submission" date="2017-01" db="EMBL/GenBank/DDBJ databases">
        <authorList>
            <person name="Mah S.A."/>
            <person name="Swanson W.J."/>
            <person name="Moy G.W."/>
            <person name="Vacquier V.D."/>
        </authorList>
    </citation>
    <scope>NUCLEOTIDE SEQUENCE [LARGE SCALE GENOMIC DNA]</scope>
    <source>
        <strain evidence="2 3">NIO-1016</strain>
    </source>
</reference>
<dbReference type="STRING" id="1017273.SAMN05443094_101389"/>
<evidence type="ECO:0000313" key="2">
    <source>
        <dbReference type="EMBL" id="SIP99382.1"/>
    </source>
</evidence>
<proteinExistence type="predicted"/>
<protein>
    <submittedName>
        <fullName evidence="2">Uncharacterized protein</fullName>
    </submittedName>
</protein>